<dbReference type="EC" id="4.2.1.1" evidence="4"/>
<accession>A0ABM0GRP5</accession>
<dbReference type="InterPro" id="IPR023561">
    <property type="entry name" value="Carbonic_anhydrase_a-class"/>
</dbReference>
<dbReference type="InterPro" id="IPR018338">
    <property type="entry name" value="Carbonic_anhydrase_a-class_CS"/>
</dbReference>
<dbReference type="PROSITE" id="PS00162">
    <property type="entry name" value="ALPHA_CA_1"/>
    <property type="match status" value="1"/>
</dbReference>
<dbReference type="SMART" id="SM01057">
    <property type="entry name" value="Carb_anhydrase"/>
    <property type="match status" value="1"/>
</dbReference>
<dbReference type="PANTHER" id="PTHR18952:SF278">
    <property type="entry name" value="CARBONIC ANHYDRASE"/>
    <property type="match status" value="1"/>
</dbReference>
<reference evidence="8" key="1">
    <citation type="submission" date="2025-08" db="UniProtKB">
        <authorList>
            <consortium name="RefSeq"/>
        </authorList>
    </citation>
    <scope>IDENTIFICATION</scope>
    <source>
        <tissue evidence="8">Testes</tissue>
    </source>
</reference>
<proteinExistence type="inferred from homology"/>
<evidence type="ECO:0000256" key="4">
    <source>
        <dbReference type="RuleBase" id="RU367011"/>
    </source>
</evidence>
<keyword evidence="4" id="KW-0456">Lyase</keyword>
<comment type="catalytic activity">
    <reaction evidence="4">
        <text>hydrogencarbonate + H(+) = CO2 + H2O</text>
        <dbReference type="Rhea" id="RHEA:10748"/>
        <dbReference type="ChEBI" id="CHEBI:15377"/>
        <dbReference type="ChEBI" id="CHEBI:15378"/>
        <dbReference type="ChEBI" id="CHEBI:16526"/>
        <dbReference type="ChEBI" id="CHEBI:17544"/>
        <dbReference type="EC" id="4.2.1.1"/>
    </reaction>
</comment>
<dbReference type="PROSITE" id="PS51144">
    <property type="entry name" value="ALPHA_CA_2"/>
    <property type="match status" value="1"/>
</dbReference>
<keyword evidence="4" id="KW-0732">Signal</keyword>
<sequence>MMFSLTLVSFLVLQAYAREHAWSYKGNTGPEHWSMNYKHCAGERQSPINIDTTKVIKKDLGPLTWIGMKGKLIDESRPSAMQILNNGHTVQVNLKGDYYASGGGLPSGYKATQLHFHWGEDKKRGSEHQLNGKQYPGEVHLVAYDFIRFNSLEEALQNPTGVAVFATFIDIGKKNNDGYNAIIDGMDEVEFNGEVYDYQKTFPIHPLMSNKRNVFYRYEGSLTTPPCYESVLWTVFKEPVRISQRQMQFFREMLLNRPDEYITDPSQNDTLLLEELEKMNETIQVEKRSADNDTYVPEPEVDDGEDGKEMILRQLINNFRPVQKLNGRSVTASEPSAMGLSTSDETSSEDSGTYLAPSMVISFMMLLSSIILS</sequence>
<protein>
    <recommendedName>
        <fullName evidence="4">Carbonic anhydrase</fullName>
        <ecNumber evidence="4">4.2.1.1</ecNumber>
    </recommendedName>
</protein>
<dbReference type="Pfam" id="PF00194">
    <property type="entry name" value="Carb_anhydrase"/>
    <property type="match status" value="1"/>
</dbReference>
<dbReference type="RefSeq" id="XP_002735849.1">
    <property type="nucleotide sequence ID" value="XM_002735803.2"/>
</dbReference>
<dbReference type="Gene3D" id="3.10.200.10">
    <property type="entry name" value="Alpha carbonic anhydrase"/>
    <property type="match status" value="1"/>
</dbReference>
<dbReference type="SUPFAM" id="SSF51069">
    <property type="entry name" value="Carbonic anhydrase"/>
    <property type="match status" value="1"/>
</dbReference>
<comment type="function">
    <text evidence="4">Reversible hydration of carbon dioxide.</text>
</comment>
<feature type="signal peptide" evidence="4">
    <location>
        <begin position="1"/>
        <end position="17"/>
    </location>
</feature>
<gene>
    <name evidence="8" type="primary">LOC100375427</name>
</gene>
<dbReference type="CDD" id="cd00326">
    <property type="entry name" value="alpha_CA"/>
    <property type="match status" value="1"/>
</dbReference>
<evidence type="ECO:0000256" key="3">
    <source>
        <dbReference type="ARBA" id="ARBA00022833"/>
    </source>
</evidence>
<dbReference type="GeneID" id="100375427"/>
<evidence type="ECO:0000313" key="7">
    <source>
        <dbReference type="Proteomes" id="UP000694865"/>
    </source>
</evidence>
<feature type="domain" description="Alpha-carbonic anhydrase" evidence="6">
    <location>
        <begin position="20"/>
        <end position="334"/>
    </location>
</feature>
<evidence type="ECO:0000256" key="5">
    <source>
        <dbReference type="SAM" id="MobiDB-lite"/>
    </source>
</evidence>
<name>A0ABM0GRP5_SACKO</name>
<keyword evidence="7" id="KW-1185">Reference proteome</keyword>
<dbReference type="InterPro" id="IPR001148">
    <property type="entry name" value="CA_dom"/>
</dbReference>
<dbReference type="Proteomes" id="UP000694865">
    <property type="component" value="Unplaced"/>
</dbReference>
<dbReference type="PANTHER" id="PTHR18952">
    <property type="entry name" value="CARBONIC ANHYDRASE"/>
    <property type="match status" value="1"/>
</dbReference>
<keyword evidence="3 4" id="KW-0862">Zinc</keyword>
<feature type="region of interest" description="Disordered" evidence="5">
    <location>
        <begin position="326"/>
        <end position="351"/>
    </location>
</feature>
<dbReference type="InterPro" id="IPR036398">
    <property type="entry name" value="CA_dom_sf"/>
</dbReference>
<evidence type="ECO:0000313" key="8">
    <source>
        <dbReference type="RefSeq" id="XP_002735849.1"/>
    </source>
</evidence>
<evidence type="ECO:0000256" key="1">
    <source>
        <dbReference type="ARBA" id="ARBA00010718"/>
    </source>
</evidence>
<comment type="similarity">
    <text evidence="1 4">Belongs to the alpha-carbonic anhydrase family.</text>
</comment>
<comment type="cofactor">
    <cofactor evidence="4">
        <name>Zn(2+)</name>
        <dbReference type="ChEBI" id="CHEBI:29105"/>
    </cofactor>
</comment>
<evidence type="ECO:0000259" key="6">
    <source>
        <dbReference type="PROSITE" id="PS51144"/>
    </source>
</evidence>
<keyword evidence="2 4" id="KW-0479">Metal-binding</keyword>
<organism evidence="7 8">
    <name type="scientific">Saccoglossus kowalevskii</name>
    <name type="common">Acorn worm</name>
    <dbReference type="NCBI Taxonomy" id="10224"/>
    <lineage>
        <taxon>Eukaryota</taxon>
        <taxon>Metazoa</taxon>
        <taxon>Hemichordata</taxon>
        <taxon>Enteropneusta</taxon>
        <taxon>Harrimaniidae</taxon>
        <taxon>Saccoglossus</taxon>
    </lineage>
</organism>
<feature type="compositionally biased region" description="Low complexity" evidence="5">
    <location>
        <begin position="341"/>
        <end position="351"/>
    </location>
</feature>
<feature type="chain" id="PRO_5044978011" description="Carbonic anhydrase" evidence="4">
    <location>
        <begin position="18"/>
        <end position="373"/>
    </location>
</feature>
<evidence type="ECO:0000256" key="2">
    <source>
        <dbReference type="ARBA" id="ARBA00022723"/>
    </source>
</evidence>